<dbReference type="Proteomes" id="UP000601435">
    <property type="component" value="Unassembled WGS sequence"/>
</dbReference>
<feature type="region of interest" description="Disordered" evidence="13">
    <location>
        <begin position="1104"/>
        <end position="1137"/>
    </location>
</feature>
<keyword evidence="5 14" id="KW-0812">Transmembrane</keyword>
<feature type="transmembrane region" description="Helical" evidence="14">
    <location>
        <begin position="1829"/>
        <end position="1851"/>
    </location>
</feature>
<evidence type="ECO:0000256" key="5">
    <source>
        <dbReference type="ARBA" id="ARBA00022692"/>
    </source>
</evidence>
<feature type="chain" id="PRO_5032701794" evidence="15">
    <location>
        <begin position="29"/>
        <end position="2194"/>
    </location>
</feature>
<reference evidence="17" key="1">
    <citation type="submission" date="2021-02" db="EMBL/GenBank/DDBJ databases">
        <authorList>
            <person name="Dougan E. K."/>
            <person name="Rhodes N."/>
            <person name="Thang M."/>
            <person name="Chan C."/>
        </authorList>
    </citation>
    <scope>NUCLEOTIDE SEQUENCE</scope>
</reference>
<feature type="compositionally biased region" description="Basic and acidic residues" evidence="13">
    <location>
        <begin position="942"/>
        <end position="956"/>
    </location>
</feature>
<evidence type="ECO:0000313" key="17">
    <source>
        <dbReference type="EMBL" id="CAE7869865.1"/>
    </source>
</evidence>
<feature type="region of interest" description="Disordered" evidence="13">
    <location>
        <begin position="827"/>
        <end position="890"/>
    </location>
</feature>
<feature type="transmembrane region" description="Helical" evidence="14">
    <location>
        <begin position="1926"/>
        <end position="1952"/>
    </location>
</feature>
<name>A0A813AIL2_9DINO</name>
<feature type="region of interest" description="Disordered" evidence="13">
    <location>
        <begin position="2162"/>
        <end position="2194"/>
    </location>
</feature>
<proteinExistence type="predicted"/>
<feature type="compositionally biased region" description="Basic and acidic residues" evidence="13">
    <location>
        <begin position="1126"/>
        <end position="1136"/>
    </location>
</feature>
<feature type="transmembrane region" description="Helical" evidence="14">
    <location>
        <begin position="426"/>
        <end position="448"/>
    </location>
</feature>
<feature type="region of interest" description="Disordered" evidence="13">
    <location>
        <begin position="1184"/>
        <end position="1203"/>
    </location>
</feature>
<evidence type="ECO:0000256" key="4">
    <source>
        <dbReference type="ARBA" id="ARBA00022673"/>
    </source>
</evidence>
<feature type="transmembrane region" description="Helical" evidence="14">
    <location>
        <begin position="1863"/>
        <end position="1880"/>
    </location>
</feature>
<evidence type="ECO:0000256" key="13">
    <source>
        <dbReference type="SAM" id="MobiDB-lite"/>
    </source>
</evidence>
<evidence type="ECO:0000256" key="7">
    <source>
        <dbReference type="ARBA" id="ARBA00022882"/>
    </source>
</evidence>
<dbReference type="InterPro" id="IPR018247">
    <property type="entry name" value="EF_Hand_1_Ca_BS"/>
</dbReference>
<keyword evidence="10 14" id="KW-0472">Membrane</keyword>
<keyword evidence="12" id="KW-0407">Ion channel</keyword>
<feature type="region of interest" description="Disordered" evidence="13">
    <location>
        <begin position="181"/>
        <end position="210"/>
    </location>
</feature>
<gene>
    <name evidence="17" type="primary">CACNA1H</name>
    <name evidence="17" type="ORF">SNEC2469_LOCUS28059</name>
</gene>
<evidence type="ECO:0000256" key="14">
    <source>
        <dbReference type="SAM" id="Phobius"/>
    </source>
</evidence>
<feature type="transmembrane region" description="Helical" evidence="14">
    <location>
        <begin position="2003"/>
        <end position="2028"/>
    </location>
</feature>
<evidence type="ECO:0000256" key="15">
    <source>
        <dbReference type="SAM" id="SignalP"/>
    </source>
</evidence>
<comment type="subcellular location">
    <subcellularLocation>
        <location evidence="1">Membrane</location>
        <topology evidence="1">Multi-pass membrane protein</topology>
    </subcellularLocation>
</comment>
<feature type="transmembrane region" description="Helical" evidence="14">
    <location>
        <begin position="602"/>
        <end position="629"/>
    </location>
</feature>
<dbReference type="Gene3D" id="1.10.287.70">
    <property type="match status" value="2"/>
</dbReference>
<dbReference type="OrthoDB" id="441018at2759"/>
<comment type="caution">
    <text evidence="17">The sequence shown here is derived from an EMBL/GenBank/DDBJ whole genome shotgun (WGS) entry which is preliminary data.</text>
</comment>
<keyword evidence="18" id="KW-1185">Reference proteome</keyword>
<evidence type="ECO:0000256" key="3">
    <source>
        <dbReference type="ARBA" id="ARBA00022568"/>
    </source>
</evidence>
<organism evidence="17 18">
    <name type="scientific">Symbiodinium necroappetens</name>
    <dbReference type="NCBI Taxonomy" id="1628268"/>
    <lineage>
        <taxon>Eukaryota</taxon>
        <taxon>Sar</taxon>
        <taxon>Alveolata</taxon>
        <taxon>Dinophyceae</taxon>
        <taxon>Suessiales</taxon>
        <taxon>Symbiodiniaceae</taxon>
        <taxon>Symbiodinium</taxon>
    </lineage>
</organism>
<dbReference type="SUPFAM" id="SSF81324">
    <property type="entry name" value="Voltage-gated potassium channels"/>
    <property type="match status" value="2"/>
</dbReference>
<dbReference type="PANTHER" id="PTHR45628">
    <property type="entry name" value="VOLTAGE-DEPENDENT CALCIUM CHANNEL TYPE A SUBUNIT ALPHA-1"/>
    <property type="match status" value="1"/>
</dbReference>
<evidence type="ECO:0000256" key="2">
    <source>
        <dbReference type="ARBA" id="ARBA00022448"/>
    </source>
</evidence>
<feature type="transmembrane region" description="Helical" evidence="14">
    <location>
        <begin position="533"/>
        <end position="559"/>
    </location>
</feature>
<feature type="domain" description="Ion transport" evidence="16">
    <location>
        <begin position="391"/>
        <end position="634"/>
    </location>
</feature>
<keyword evidence="3" id="KW-0109">Calcium transport</keyword>
<dbReference type="Pfam" id="PF00520">
    <property type="entry name" value="Ion_trans"/>
    <property type="match status" value="2"/>
</dbReference>
<evidence type="ECO:0000256" key="12">
    <source>
        <dbReference type="ARBA" id="ARBA00023303"/>
    </source>
</evidence>
<keyword evidence="7" id="KW-0851">Voltage-gated channel</keyword>
<dbReference type="Gene3D" id="1.20.120.350">
    <property type="entry name" value="Voltage-gated potassium channels. Chain C"/>
    <property type="match status" value="2"/>
</dbReference>
<evidence type="ECO:0000256" key="1">
    <source>
        <dbReference type="ARBA" id="ARBA00004141"/>
    </source>
</evidence>
<dbReference type="InterPro" id="IPR027359">
    <property type="entry name" value="Volt_channel_dom_sf"/>
</dbReference>
<dbReference type="InterPro" id="IPR005821">
    <property type="entry name" value="Ion_trans_dom"/>
</dbReference>
<feature type="compositionally biased region" description="Basic and acidic residues" evidence="13">
    <location>
        <begin position="1184"/>
        <end position="1202"/>
    </location>
</feature>
<dbReference type="EMBL" id="CAJNJA010060141">
    <property type="protein sequence ID" value="CAE7869865.1"/>
    <property type="molecule type" value="Genomic_DNA"/>
</dbReference>
<keyword evidence="6" id="KW-0106">Calcium</keyword>
<keyword evidence="15" id="KW-0732">Signal</keyword>
<accession>A0A813AIL2</accession>
<feature type="transmembrane region" description="Helical" evidence="14">
    <location>
        <begin position="492"/>
        <end position="512"/>
    </location>
</feature>
<keyword evidence="11" id="KW-0325">Glycoprotein</keyword>
<evidence type="ECO:0000259" key="16">
    <source>
        <dbReference type="Pfam" id="PF00520"/>
    </source>
</evidence>
<keyword evidence="4" id="KW-0107">Calcium channel</keyword>
<dbReference type="PANTHER" id="PTHR45628:SF7">
    <property type="entry name" value="VOLTAGE-DEPENDENT CALCIUM CHANNEL TYPE A SUBUNIT ALPHA-1"/>
    <property type="match status" value="1"/>
</dbReference>
<keyword evidence="9" id="KW-0406">Ion transport</keyword>
<evidence type="ECO:0000256" key="9">
    <source>
        <dbReference type="ARBA" id="ARBA00023065"/>
    </source>
</evidence>
<dbReference type="PROSITE" id="PS00018">
    <property type="entry name" value="EF_HAND_1"/>
    <property type="match status" value="2"/>
</dbReference>
<feature type="region of interest" description="Disordered" evidence="13">
    <location>
        <begin position="932"/>
        <end position="956"/>
    </location>
</feature>
<feature type="domain" description="Ion transport" evidence="16">
    <location>
        <begin position="1793"/>
        <end position="2033"/>
    </location>
</feature>
<feature type="compositionally biased region" description="Polar residues" evidence="13">
    <location>
        <begin position="830"/>
        <end position="839"/>
    </location>
</feature>
<dbReference type="GO" id="GO:0008331">
    <property type="term" value="F:high voltage-gated calcium channel activity"/>
    <property type="evidence" value="ECO:0007669"/>
    <property type="project" value="TreeGrafter"/>
</dbReference>
<dbReference type="GO" id="GO:0005891">
    <property type="term" value="C:voltage-gated calcium channel complex"/>
    <property type="evidence" value="ECO:0007669"/>
    <property type="project" value="TreeGrafter"/>
</dbReference>
<sequence length="2194" mass="243072">MARRACQMPFRAATVIATVSFAAAIGEAFVSSGPVTSNALHSPGMLSIQAPVVARSRVQDSSSLWKAGASLALLGLAVGLRPKPRQAKTHVVKLACGSTTFFEQPRVTEIAKEISTVTNLIDVTEHKLEQPRSCMEAAAASPVLGAGRDMLVQSAVPAVRLGNVWWRGPCQWWRRAWADESSGDGLSSDSDLEPVQVNEHERSKHPVHGTAGFRRMRSFQQPAPEVQRALNSLTSFRSALVANQKKMLQLLDDELDRIKGVVAPAGRKSQTSANGEVKRLSFPSPFALLPAVQKQRKRRMSWIQKTSPAEPPVPAPEVVPSLLETEVANLTREEKEKIRKDADEQVHKGMLTQLDPELARSVVRKRATAEFGEPQEGGEEPTGRCYQLAMHPCFERFTMSVIFLNAMWISVDIEFNRAEILSEADAGFIVVENLFCLFFTFELIVRLWTYTRKCSALRDIWFLFDVFLVTLMSFETWLVPLAHAITRTTGDTMTGGASVLRVARVLRVLRTARMARLVRLMPELMILIKGMMVACRSVFFTLVLLLMFTYVFSVAFVQFSRGNTVLESPNFFGSMGTAIWTLLLKCILTNQQFIIEAVAEESWIMAALILVFILFGSLTVMNMLLGVLVEAVKTVSTIEREQLEVDFAKKVLWEMIDKGHADEDGDNRISEQEYRKVLHTPEAMTALTSLGVDVEAALDYGKLLFEDGEPLTFGDFMRGILTLRGSNQTTVKDIVDLRKFTADEFSHIHDILSSLCKYVATSGTAGTVSQAQRYVWMFGIPGTGYTKTAFAQKPLAAKCHFDTKTSKSAEGRFLELVGLDPDGWDMPHNQELNGFSSEYSEGDRDVRPPPAKHCEQPLAVPDVLRHARSRSSSRNSGLQSRGSSKKSTAVQETARLLEGLTAFKAKLAASHRQTMQLLEGELEKVRRLPTMSAMPDGSVAPEKLKPSRELKEHGSTSKDYRLRLPGMLGHADDVPGINQMAGTAQPTYTSISSGHRITLSDERETRHPEMPGAWIGDYVEFVTYDPTNVRQGTVLARLDKATFLAVSDEHHWLVVGPGGWTTVQEEMRGGSWRIITLGDLADGKKQKEAGWPLKFLRHWQQTGRLSAGAPEGPGMFEETSSGSTSTEEKPPKEYSLKKRGRLAARTLREMGTLALALHQLAVGAQFMELLDSEGATLVERDEAVMASKKDEDQKGQKGDPKGAKQGLTVAAFRDAANEGVAWPVWRDKMRSALSRTPKKVQTAGEATVAERDACVFARTHCNPERLPTDAESTAAAQGRSRGHGDALPIHPALIAPGFAWGYEDQRRLGQKTVLLALNYLYCVAWSHPVCLLGRSERLSTPLASEAKLRSKKFDYAGVVKAWPSPGNAAVVELKACLPEDLAKLLEPGTSRSPPTGMAITSRTVRELFQKVKVVGGFSEKDLLPYVGQLTGILVDKESYTVMDSEDLQSTFSLFRMPDCWLPFFAFAQKVRGDALGESRYTSVRSRAEDVQKGAALPAAEGGEILAECKVIPHVYEKSVELLDMPSSSMFVREVRLPPPMVDVICFAALIPFAETDLSSPISPVISCTDASRTGGGSSVASYFKTRWYRCPRKRPGSVLSSALERMMRRRNFTLTFAVALRGISVQGDRWDFSAQHGKDRLDEEETEGDFMWSHWAPDFSTLAPLAVPGLIDAKDNGRFAFLEHPFGSMMWWMKEARPLYDSTEKVGAGQSSACVSRDLSLDSLIFHEIKWSTRGFQSETTTNDAAFHLKEFVRHVHHLGTNVAVEGLPELQVGVEPAHQRVAALGIPWLAGHPMFERITMTVIFLNAIWIGVDIELNHADVLAEADPLFIIAENLFCLFFSAELTIRFLLYTRKIYALRDMWFLFDLFLVLLMIIETWFMPLVHVFSADSAGASTGGLSVLRVARVMRVLRTARMARLVRFMPELMILVKGMMVAFRFFTLLLLLLVTYVFSVAFMQFSRGIENLETTMFRTMGNTVETLILGCVLTDQAALIQEVGKDSPIIVALLIVFILVGSLTVMNMLLGVLVEAIKTVSTIEREQLEVDFAKHVLWEMISKGEADSDGDNKISEEEYMNVLRKPEAVTALTSLGVDVEAALDYGKLLFEDGEPLTFGDFMRGILTLRGSNQTTVKDIVDLRKFTGDEFSQVHEVLNGLAQFVMSQAAGHQPPPLQPSLSVSRRHSLASRSSNEKEPIG</sequence>
<keyword evidence="8 14" id="KW-1133">Transmembrane helix</keyword>
<feature type="compositionally biased region" description="Low complexity" evidence="13">
    <location>
        <begin position="872"/>
        <end position="882"/>
    </location>
</feature>
<keyword evidence="2" id="KW-0813">Transport</keyword>
<evidence type="ECO:0000256" key="11">
    <source>
        <dbReference type="ARBA" id="ARBA00023180"/>
    </source>
</evidence>
<evidence type="ECO:0000256" key="6">
    <source>
        <dbReference type="ARBA" id="ARBA00022837"/>
    </source>
</evidence>
<evidence type="ECO:0000313" key="18">
    <source>
        <dbReference type="Proteomes" id="UP000601435"/>
    </source>
</evidence>
<feature type="transmembrane region" description="Helical" evidence="14">
    <location>
        <begin position="460"/>
        <end position="480"/>
    </location>
</feature>
<dbReference type="GO" id="GO:0098703">
    <property type="term" value="P:calcium ion import across plasma membrane"/>
    <property type="evidence" value="ECO:0007669"/>
    <property type="project" value="TreeGrafter"/>
</dbReference>
<dbReference type="InterPro" id="IPR050599">
    <property type="entry name" value="VDCC_alpha-1_subunit"/>
</dbReference>
<feature type="compositionally biased region" description="Basic and acidic residues" evidence="13">
    <location>
        <begin position="841"/>
        <end position="855"/>
    </location>
</feature>
<feature type="signal peptide" evidence="15">
    <location>
        <begin position="1"/>
        <end position="28"/>
    </location>
</feature>
<feature type="transmembrane region" description="Helical" evidence="14">
    <location>
        <begin position="571"/>
        <end position="590"/>
    </location>
</feature>
<evidence type="ECO:0000256" key="10">
    <source>
        <dbReference type="ARBA" id="ARBA00023136"/>
    </source>
</evidence>
<protein>
    <submittedName>
        <fullName evidence="17">CACNA1H protein</fullName>
    </submittedName>
</protein>
<evidence type="ECO:0000256" key="8">
    <source>
        <dbReference type="ARBA" id="ARBA00022989"/>
    </source>
</evidence>